<organism evidence="4 5">
    <name type="scientific">Pseudonocardia tropica</name>
    <dbReference type="NCBI Taxonomy" id="681289"/>
    <lineage>
        <taxon>Bacteria</taxon>
        <taxon>Bacillati</taxon>
        <taxon>Actinomycetota</taxon>
        <taxon>Actinomycetes</taxon>
        <taxon>Pseudonocardiales</taxon>
        <taxon>Pseudonocardiaceae</taxon>
        <taxon>Pseudonocardia</taxon>
    </lineage>
</organism>
<name>A0ABV1K0N7_9PSEU</name>
<feature type="domain" description="Methyltransferase type 12" evidence="3">
    <location>
        <begin position="582"/>
        <end position="676"/>
    </location>
</feature>
<keyword evidence="4" id="KW-0489">Methyltransferase</keyword>
<evidence type="ECO:0000313" key="4">
    <source>
        <dbReference type="EMBL" id="MEQ3541779.1"/>
    </source>
</evidence>
<evidence type="ECO:0000259" key="3">
    <source>
        <dbReference type="Pfam" id="PF08242"/>
    </source>
</evidence>
<evidence type="ECO:0000256" key="2">
    <source>
        <dbReference type="SAM" id="MobiDB-lite"/>
    </source>
</evidence>
<comment type="caution">
    <text evidence="4">The sequence shown here is derived from an EMBL/GenBank/DDBJ whole genome shotgun (WGS) entry which is preliminary data.</text>
</comment>
<accession>A0ABV1K0N7</accession>
<feature type="region of interest" description="Disordered" evidence="2">
    <location>
        <begin position="425"/>
        <end position="445"/>
    </location>
</feature>
<dbReference type="Proteomes" id="UP001464923">
    <property type="component" value="Unassembled WGS sequence"/>
</dbReference>
<feature type="compositionally biased region" description="Low complexity" evidence="2">
    <location>
        <begin position="432"/>
        <end position="445"/>
    </location>
</feature>
<dbReference type="GO" id="GO:0008168">
    <property type="term" value="F:methyltransferase activity"/>
    <property type="evidence" value="ECO:0007669"/>
    <property type="project" value="UniProtKB-KW"/>
</dbReference>
<keyword evidence="1 4" id="KW-0808">Transferase</keyword>
<dbReference type="Pfam" id="PF13489">
    <property type="entry name" value="Methyltransf_23"/>
    <property type="match status" value="1"/>
</dbReference>
<dbReference type="Gene3D" id="3.40.50.150">
    <property type="entry name" value="Vaccinia Virus protein VP39"/>
    <property type="match status" value="2"/>
</dbReference>
<gene>
    <name evidence="4" type="ORF">WHI96_23475</name>
</gene>
<dbReference type="RefSeq" id="WP_349302443.1">
    <property type="nucleotide sequence ID" value="NZ_JBEDNP010000018.1"/>
</dbReference>
<dbReference type="SUPFAM" id="SSF53335">
    <property type="entry name" value="S-adenosyl-L-methionine-dependent methyltransferases"/>
    <property type="match status" value="2"/>
</dbReference>
<sequence>MRTEPTADPTHPWIARITRGEDLTRVVVDPAALVPPDGALVVEHREHWSEVYDWTYSDPSPLAGWRASGTGAPLPAAHMGEWADRTAELVLAARPRRVLELGCGTGMLLERIAPHVDAYVGTDIAGEVVDRHRAIAAPGVGVVRAAAHEARSAAVQEALGGRAPDCVVINSVTQCFPDLAYLTEVLRTATAVVAAGGTVVVGDVRHAGLHLRHWRETVTATEPALDDDTLARTVADRAAADRELLVDPAALAAAALAGGRRIAVAVHAKTLTDDTELSRHRFDAVLHVDADPGPVPQVLDWTGDPLAGTEPVVIRGIPNALLCPGPHAVTAARLRTDLAGHDAAVLLDPDDPELLAVARPAAAAARPAAGPAGPGRAHEPFPAFVRSRVGPLARRLTGTDATVLLPVVGPDDVAAADAAGRAALPGGGPAGDAGPADAGPADAGPADAVARLDAVALHAMASVLDAGDPEVAPRHAWLVRRWRAELAAHGDPGPQPDGALHAACTDLGYPPAMVEFFAAATAHLPGLLRDEVPLQALLFPDGEIATALASYQDNTVNTYLNGALAHLTATTARTRAEPLRVLELGGGVGGSTRAVLDGLGEAPVDYLFTDVSRFFLDLAATRFPGVRTALLDVTTDLAAHDGRHDLVVAANVLHNAVDVRATLAAVRGVLAPGGVLALVESTREHLPALVSMQFLMSARPGTAAAGSGDLRAGTDRIFLTERQWWAELAAAGLRPVAALPRGTDDLRVLGQQLLLATP</sequence>
<keyword evidence="5" id="KW-1185">Reference proteome</keyword>
<dbReference type="PANTHER" id="PTHR43861">
    <property type="entry name" value="TRANS-ACONITATE 2-METHYLTRANSFERASE-RELATED"/>
    <property type="match status" value="1"/>
</dbReference>
<evidence type="ECO:0000256" key="1">
    <source>
        <dbReference type="ARBA" id="ARBA00022679"/>
    </source>
</evidence>
<evidence type="ECO:0000313" key="5">
    <source>
        <dbReference type="Proteomes" id="UP001464923"/>
    </source>
</evidence>
<dbReference type="EC" id="2.1.-.-" evidence="4"/>
<dbReference type="InterPro" id="IPR013217">
    <property type="entry name" value="Methyltransf_12"/>
</dbReference>
<proteinExistence type="predicted"/>
<dbReference type="EMBL" id="JBEDNP010000018">
    <property type="protein sequence ID" value="MEQ3541779.1"/>
    <property type="molecule type" value="Genomic_DNA"/>
</dbReference>
<dbReference type="GO" id="GO:0032259">
    <property type="term" value="P:methylation"/>
    <property type="evidence" value="ECO:0007669"/>
    <property type="project" value="UniProtKB-KW"/>
</dbReference>
<dbReference type="InterPro" id="IPR029063">
    <property type="entry name" value="SAM-dependent_MTases_sf"/>
</dbReference>
<dbReference type="PANTHER" id="PTHR43861:SF3">
    <property type="entry name" value="PUTATIVE (AFU_ORTHOLOGUE AFUA_2G14390)-RELATED"/>
    <property type="match status" value="1"/>
</dbReference>
<reference evidence="4 5" key="1">
    <citation type="submission" date="2024-03" db="EMBL/GenBank/DDBJ databases">
        <title>Draft genome sequence of Pseudonocardia tropica JCM 19149.</title>
        <authorList>
            <person name="Butdee W."/>
            <person name="Duangmal K."/>
        </authorList>
    </citation>
    <scope>NUCLEOTIDE SEQUENCE [LARGE SCALE GENOMIC DNA]</scope>
    <source>
        <strain evidence="4 5">JCM 19149</strain>
    </source>
</reference>
<dbReference type="Pfam" id="PF08242">
    <property type="entry name" value="Methyltransf_12"/>
    <property type="match status" value="1"/>
</dbReference>
<protein>
    <submittedName>
        <fullName evidence="4">Class I SAM-dependent methyltransferase</fullName>
        <ecNumber evidence="4">2.1.-.-</ecNumber>
    </submittedName>
</protein>